<sequence length="463" mass="49670">MGLRRPNASLRAAFRRSEDGNVAILFALTLVPVIGLVGAAIDYSRANAIRTSMQAAADSVALAVSRTAASDSSDKIQASADRQFRAQITNPAATITGVTATYSKTQLSNVVVGATGTMKTSFMKVLGFPTLDIKVSSTTAWGNIRLRVALALDNTGSMSSANKIGALKTATKNLLGQLRAAAQNDGDVLVSIIPFSRDVNVGPGYAGASWVDWTEYGYCSGSNPRRNYSNYDTKLECENYGGWWTQYWNRNGWNGCITDRGKYDAPNAAAAGKSYDQIVDPPNGNTFSMYPAHQYGYCPAAMKGLSYDWSGMTTIVDNMYPNGSTNQPIGLVWAWQSLAGGGPLTAPTKDPNYDYQEVIILLSDGLNTQNRWDGNGSDTSTAVDKRMCDETTGGCKTGTCNNIKDAGITIYTIQVNTGGDPTSTLLRKCASDPSKFYLLTSSTQIITAFNEIGTSLSRLRLSR</sequence>
<accession>A0A327KCL5</accession>
<reference evidence="3 4" key="1">
    <citation type="submission" date="2019-11" db="EMBL/GenBank/DDBJ databases">
        <title>Whole-genome sequence of Rhodoplanes serenus DSM 18633, type strain.</title>
        <authorList>
            <person name="Kyndt J.A."/>
            <person name="Meyer T.E."/>
        </authorList>
    </citation>
    <scope>NUCLEOTIDE SEQUENCE [LARGE SCALE GENOMIC DNA]</scope>
    <source>
        <strain evidence="3 4">DSM 18633</strain>
    </source>
</reference>
<dbReference type="RefSeq" id="WP_111383675.1">
    <property type="nucleotide sequence ID" value="NZ_NPEW01000011.1"/>
</dbReference>
<gene>
    <name evidence="3" type="ORF">GJ689_14200</name>
</gene>
<dbReference type="Pfam" id="PF13400">
    <property type="entry name" value="Tad"/>
    <property type="match status" value="1"/>
</dbReference>
<dbReference type="InterPro" id="IPR028087">
    <property type="entry name" value="Tad_N"/>
</dbReference>
<evidence type="ECO:0000313" key="4">
    <source>
        <dbReference type="Proteomes" id="UP000438991"/>
    </source>
</evidence>
<dbReference type="AlphaFoldDB" id="A0A327KCL5"/>
<dbReference type="InterPro" id="IPR036465">
    <property type="entry name" value="vWFA_dom_sf"/>
</dbReference>
<feature type="transmembrane region" description="Helical" evidence="1">
    <location>
        <begin position="21"/>
        <end position="41"/>
    </location>
</feature>
<organism evidence="3 4">
    <name type="scientific">Rhodoplanes serenus</name>
    <dbReference type="NCBI Taxonomy" id="200615"/>
    <lineage>
        <taxon>Bacteria</taxon>
        <taxon>Pseudomonadati</taxon>
        <taxon>Pseudomonadota</taxon>
        <taxon>Alphaproteobacteria</taxon>
        <taxon>Hyphomicrobiales</taxon>
        <taxon>Nitrobacteraceae</taxon>
        <taxon>Rhodoplanes</taxon>
    </lineage>
</organism>
<feature type="domain" description="Putative Flp pilus-assembly TadG-like N-terminal" evidence="2">
    <location>
        <begin position="20"/>
        <end position="64"/>
    </location>
</feature>
<keyword evidence="1" id="KW-0472">Membrane</keyword>
<dbReference type="Proteomes" id="UP000438991">
    <property type="component" value="Unassembled WGS sequence"/>
</dbReference>
<dbReference type="SUPFAM" id="SSF53300">
    <property type="entry name" value="vWA-like"/>
    <property type="match status" value="1"/>
</dbReference>
<proteinExistence type="predicted"/>
<keyword evidence="1" id="KW-0812">Transmembrane</keyword>
<dbReference type="Gene3D" id="3.40.50.410">
    <property type="entry name" value="von Willebrand factor, type A domain"/>
    <property type="match status" value="1"/>
</dbReference>
<keyword evidence="1" id="KW-1133">Transmembrane helix</keyword>
<evidence type="ECO:0000256" key="1">
    <source>
        <dbReference type="SAM" id="Phobius"/>
    </source>
</evidence>
<name>A0A327KCL5_9BRAD</name>
<dbReference type="EMBL" id="WNKV01000010">
    <property type="protein sequence ID" value="MTW17356.1"/>
    <property type="molecule type" value="Genomic_DNA"/>
</dbReference>
<evidence type="ECO:0000313" key="3">
    <source>
        <dbReference type="EMBL" id="MTW17356.1"/>
    </source>
</evidence>
<comment type="caution">
    <text evidence="3">The sequence shown here is derived from an EMBL/GenBank/DDBJ whole genome shotgun (WGS) entry which is preliminary data.</text>
</comment>
<evidence type="ECO:0000259" key="2">
    <source>
        <dbReference type="Pfam" id="PF13400"/>
    </source>
</evidence>
<protein>
    <submittedName>
        <fullName evidence="3">Pilus assembly protein TadG</fullName>
    </submittedName>
</protein>